<dbReference type="Proteomes" id="UP001347796">
    <property type="component" value="Unassembled WGS sequence"/>
</dbReference>
<accession>A0AAN8JQX5</accession>
<gene>
    <name evidence="1" type="ORF">SNE40_013168</name>
</gene>
<organism evidence="1 2">
    <name type="scientific">Patella caerulea</name>
    <name type="common">Rayed Mediterranean limpet</name>
    <dbReference type="NCBI Taxonomy" id="87958"/>
    <lineage>
        <taxon>Eukaryota</taxon>
        <taxon>Metazoa</taxon>
        <taxon>Spiralia</taxon>
        <taxon>Lophotrochozoa</taxon>
        <taxon>Mollusca</taxon>
        <taxon>Gastropoda</taxon>
        <taxon>Patellogastropoda</taxon>
        <taxon>Patelloidea</taxon>
        <taxon>Patellidae</taxon>
        <taxon>Patella</taxon>
    </lineage>
</organism>
<evidence type="ECO:0000313" key="1">
    <source>
        <dbReference type="EMBL" id="KAK6178373.1"/>
    </source>
</evidence>
<dbReference type="AlphaFoldDB" id="A0AAN8JQX5"/>
<name>A0AAN8JQX5_PATCE</name>
<protein>
    <submittedName>
        <fullName evidence="1">Uncharacterized protein</fullName>
    </submittedName>
</protein>
<sequence>MDSKGGVADDSMYPGPFCREVEITSEIILAKRLPRLPEIKTGVVLELARFASVNSLSKSCVVDWLLALHTSEENLSLLNENYKEKLRAKIRHVVNSFRRKKKITNISTLESTKFKYPEYPSENTGRVVTENTGFVAAITPQADSIVSSATLMADEWSKYL</sequence>
<evidence type="ECO:0000313" key="2">
    <source>
        <dbReference type="Proteomes" id="UP001347796"/>
    </source>
</evidence>
<dbReference type="EMBL" id="JAZGQO010000009">
    <property type="protein sequence ID" value="KAK6178373.1"/>
    <property type="molecule type" value="Genomic_DNA"/>
</dbReference>
<keyword evidence="2" id="KW-1185">Reference proteome</keyword>
<proteinExistence type="predicted"/>
<reference evidence="1 2" key="1">
    <citation type="submission" date="2024-01" db="EMBL/GenBank/DDBJ databases">
        <title>The genome of the rayed Mediterranean limpet Patella caerulea (Linnaeus, 1758).</title>
        <authorList>
            <person name="Anh-Thu Weber A."/>
            <person name="Halstead-Nussloch G."/>
        </authorList>
    </citation>
    <scope>NUCLEOTIDE SEQUENCE [LARGE SCALE GENOMIC DNA]</scope>
    <source>
        <strain evidence="1">AATW-2023a</strain>
        <tissue evidence="1">Whole specimen</tissue>
    </source>
</reference>
<comment type="caution">
    <text evidence="1">The sequence shown here is derived from an EMBL/GenBank/DDBJ whole genome shotgun (WGS) entry which is preliminary data.</text>
</comment>